<name>A0A8R1HVY0_CAEJA</name>
<sequence>MPKPIHFLLIPVLFAIQVHNHVGFIKFSAPVPTFLSDLSLKAQYDYKMILENDTIPLKKQSGEFKAWATTYNVTNQYKQFDTDQNATRTDLNKNVTQLVSQLSRANNDITKILENSSLSIQEQKEAIEGLTEQQKEISVLMFIRRLFDPQDVISKKLSSTD</sequence>
<dbReference type="Pfam" id="PF02520">
    <property type="entry name" value="ANIS5_cation-bd"/>
    <property type="match status" value="1"/>
</dbReference>
<evidence type="ECO:0000313" key="5">
    <source>
        <dbReference type="Proteomes" id="UP000005237"/>
    </source>
</evidence>
<reference evidence="4" key="2">
    <citation type="submission" date="2022-06" db="UniProtKB">
        <authorList>
            <consortium name="EnsemblMetazoa"/>
        </authorList>
    </citation>
    <scope>IDENTIFICATION</scope>
    <source>
        <strain evidence="4">DF5081</strain>
    </source>
</reference>
<dbReference type="PANTHER" id="PTHR21593:SF8">
    <property type="entry name" value="DUF148 DOMAIN-CONTAINING PROTEIN-RELATED"/>
    <property type="match status" value="1"/>
</dbReference>
<feature type="signal peptide" evidence="2">
    <location>
        <begin position="1"/>
        <end position="20"/>
    </location>
</feature>
<dbReference type="EnsemblMetazoa" id="CJA12398.1">
    <property type="protein sequence ID" value="CJA12398.1"/>
    <property type="gene ID" value="WBGene00131602"/>
</dbReference>
<evidence type="ECO:0000256" key="1">
    <source>
        <dbReference type="SAM" id="Coils"/>
    </source>
</evidence>
<protein>
    <submittedName>
        <fullName evidence="4">DUF148 domain-containing protein</fullName>
    </submittedName>
</protein>
<reference evidence="5" key="1">
    <citation type="submission" date="2010-08" db="EMBL/GenBank/DDBJ databases">
        <authorList>
            <consortium name="Caenorhabditis japonica Sequencing Consortium"/>
            <person name="Wilson R.K."/>
        </authorList>
    </citation>
    <scope>NUCLEOTIDE SEQUENCE [LARGE SCALE GENOMIC DNA]</scope>
    <source>
        <strain evidence="5">DF5081</strain>
    </source>
</reference>
<evidence type="ECO:0000259" key="3">
    <source>
        <dbReference type="Pfam" id="PF02520"/>
    </source>
</evidence>
<organism evidence="4 5">
    <name type="scientific">Caenorhabditis japonica</name>
    <dbReference type="NCBI Taxonomy" id="281687"/>
    <lineage>
        <taxon>Eukaryota</taxon>
        <taxon>Metazoa</taxon>
        <taxon>Ecdysozoa</taxon>
        <taxon>Nematoda</taxon>
        <taxon>Chromadorea</taxon>
        <taxon>Rhabditida</taxon>
        <taxon>Rhabditina</taxon>
        <taxon>Rhabditomorpha</taxon>
        <taxon>Rhabditoidea</taxon>
        <taxon>Rhabditidae</taxon>
        <taxon>Peloderinae</taxon>
        <taxon>Caenorhabditis</taxon>
    </lineage>
</organism>
<feature type="domain" description="SXP/RAL-2 family protein Ani s 5-like cation-binding" evidence="3">
    <location>
        <begin position="42"/>
        <end position="147"/>
    </location>
</feature>
<proteinExistence type="predicted"/>
<dbReference type="InterPro" id="IPR052823">
    <property type="entry name" value="SXP/RAL-2_related"/>
</dbReference>
<keyword evidence="1" id="KW-0175">Coiled coil</keyword>
<keyword evidence="5" id="KW-1185">Reference proteome</keyword>
<keyword evidence="2" id="KW-0732">Signal</keyword>
<evidence type="ECO:0000256" key="2">
    <source>
        <dbReference type="SAM" id="SignalP"/>
    </source>
</evidence>
<dbReference type="InterPro" id="IPR003677">
    <property type="entry name" value="ANIS5_cation-bd"/>
</dbReference>
<dbReference type="Proteomes" id="UP000005237">
    <property type="component" value="Unassembled WGS sequence"/>
</dbReference>
<dbReference type="AlphaFoldDB" id="A0A8R1HVY0"/>
<dbReference type="PANTHER" id="PTHR21593">
    <property type="entry name" value="PRION-LIKE- Q/N-RICH -DOMAIN-BEARING PROTEIN PROTEIN"/>
    <property type="match status" value="1"/>
</dbReference>
<feature type="chain" id="PRO_5035864889" evidence="2">
    <location>
        <begin position="21"/>
        <end position="161"/>
    </location>
</feature>
<accession>A0A8R1HVY0</accession>
<evidence type="ECO:0000313" key="4">
    <source>
        <dbReference type="EnsemblMetazoa" id="CJA12398.1"/>
    </source>
</evidence>
<feature type="coiled-coil region" evidence="1">
    <location>
        <begin position="88"/>
        <end position="133"/>
    </location>
</feature>